<organism evidence="1 2">
    <name type="scientific">Cinara cedri</name>
    <dbReference type="NCBI Taxonomy" id="506608"/>
    <lineage>
        <taxon>Eukaryota</taxon>
        <taxon>Metazoa</taxon>
        <taxon>Ecdysozoa</taxon>
        <taxon>Arthropoda</taxon>
        <taxon>Hexapoda</taxon>
        <taxon>Insecta</taxon>
        <taxon>Pterygota</taxon>
        <taxon>Neoptera</taxon>
        <taxon>Paraneoptera</taxon>
        <taxon>Hemiptera</taxon>
        <taxon>Sternorrhyncha</taxon>
        <taxon>Aphidomorpha</taxon>
        <taxon>Aphidoidea</taxon>
        <taxon>Aphididae</taxon>
        <taxon>Lachninae</taxon>
        <taxon>Cinara</taxon>
    </lineage>
</organism>
<dbReference type="EMBL" id="CABPRJ010000003">
    <property type="protein sequence ID" value="VVC24492.1"/>
    <property type="molecule type" value="Genomic_DNA"/>
</dbReference>
<dbReference type="Proteomes" id="UP000325440">
    <property type="component" value="Unassembled WGS sequence"/>
</dbReference>
<proteinExistence type="predicted"/>
<reference evidence="1 2" key="1">
    <citation type="submission" date="2019-08" db="EMBL/GenBank/DDBJ databases">
        <authorList>
            <person name="Alioto T."/>
            <person name="Alioto T."/>
            <person name="Gomez Garrido J."/>
        </authorList>
    </citation>
    <scope>NUCLEOTIDE SEQUENCE [LARGE SCALE GENOMIC DNA]</scope>
</reference>
<dbReference type="AlphaFoldDB" id="A0A5E4M3S9"/>
<keyword evidence="2" id="KW-1185">Reference proteome</keyword>
<dbReference type="OrthoDB" id="6629565at2759"/>
<name>A0A5E4M3S9_9HEMI</name>
<evidence type="ECO:0000313" key="1">
    <source>
        <dbReference type="EMBL" id="VVC24492.1"/>
    </source>
</evidence>
<sequence length="161" mass="19056">MFLMNNIFDITTPLSIYLQTPSNDYIQALIMVDIAEQRLSTLRTQESVDKTLQESKEFSLKNELCEIEFLEIRQRKWKRMDGENISDEIQNNPVDYFRVNVYFLCVDQIKASLIARFKDARDIMKDLEFLSYERLLKVNNGDIVPNDTFDSLKTWIPEIDK</sequence>
<accession>A0A5E4M3S9</accession>
<evidence type="ECO:0000313" key="2">
    <source>
        <dbReference type="Proteomes" id="UP000325440"/>
    </source>
</evidence>
<protein>
    <submittedName>
        <fullName evidence="1">Uncharacterized protein</fullName>
    </submittedName>
</protein>
<gene>
    <name evidence="1" type="ORF">CINCED_3A024030</name>
</gene>